<evidence type="ECO:0000256" key="1">
    <source>
        <dbReference type="ARBA" id="ARBA00004429"/>
    </source>
</evidence>
<gene>
    <name evidence="13" type="ORF">EI983_00045</name>
</gene>
<dbReference type="GO" id="GO:0006465">
    <property type="term" value="P:signal peptide processing"/>
    <property type="evidence" value="ECO:0007669"/>
    <property type="project" value="TreeGrafter"/>
</dbReference>
<dbReference type="InterPro" id="IPR050882">
    <property type="entry name" value="Prepilin_peptidase/N-MTase"/>
</dbReference>
<reference evidence="13 14" key="1">
    <citation type="submission" date="2018-12" db="EMBL/GenBank/DDBJ databases">
        <title>Complete genome sequence of Roseovarius sp. MME-070.</title>
        <authorList>
            <person name="Nam Y.-D."/>
            <person name="Kang J."/>
            <person name="Chung W.-H."/>
            <person name="Park Y.S."/>
        </authorList>
    </citation>
    <scope>NUCLEOTIDE SEQUENCE [LARGE SCALE GENOMIC DNA]</scope>
    <source>
        <strain evidence="13 14">MME-070</strain>
        <plasmid evidence="14">pmme07001</plasmid>
    </source>
</reference>
<keyword evidence="9" id="KW-0645">Protease</keyword>
<feature type="domain" description="Prepilin type IV endopeptidase peptidase" evidence="11">
    <location>
        <begin position="110"/>
        <end position="217"/>
    </location>
</feature>
<evidence type="ECO:0000313" key="14">
    <source>
        <dbReference type="Proteomes" id="UP000428330"/>
    </source>
</evidence>
<dbReference type="PANTHER" id="PTHR30487">
    <property type="entry name" value="TYPE 4 PREPILIN-LIKE PROTEINS LEADER PEPTIDE-PROCESSING ENZYME"/>
    <property type="match status" value="1"/>
</dbReference>
<keyword evidence="5 9" id="KW-0812">Transmembrane</keyword>
<dbReference type="InterPro" id="IPR014032">
    <property type="entry name" value="Peptidase_A24A_bac"/>
</dbReference>
<dbReference type="Gene3D" id="1.20.120.1220">
    <property type="match status" value="1"/>
</dbReference>
<dbReference type="InterPro" id="IPR010627">
    <property type="entry name" value="Prepilin_pept_A24_N"/>
</dbReference>
<dbReference type="GO" id="GO:0032259">
    <property type="term" value="P:methylation"/>
    <property type="evidence" value="ECO:0007669"/>
    <property type="project" value="UniProtKB-KW"/>
</dbReference>
<dbReference type="EC" id="3.4.23.43" evidence="9"/>
<evidence type="ECO:0000256" key="7">
    <source>
        <dbReference type="ARBA" id="ARBA00023136"/>
    </source>
</evidence>
<keyword evidence="9" id="KW-0378">Hydrolase</keyword>
<proteinExistence type="inferred from homology"/>
<feature type="transmembrane region" description="Helical" evidence="10">
    <location>
        <begin position="234"/>
        <end position="250"/>
    </location>
</feature>
<keyword evidence="14" id="KW-1185">Reference proteome</keyword>
<keyword evidence="6 10" id="KW-1133">Transmembrane helix</keyword>
<evidence type="ECO:0000256" key="8">
    <source>
        <dbReference type="RuleBase" id="RU003793"/>
    </source>
</evidence>
<dbReference type="AlphaFoldDB" id="A0A6I6IMN4"/>
<feature type="transmembrane region" description="Helical" evidence="10">
    <location>
        <begin position="105"/>
        <end position="126"/>
    </location>
</feature>
<geneLocation type="plasmid" evidence="14">
    <name>pmme07001</name>
</geneLocation>
<evidence type="ECO:0000259" key="11">
    <source>
        <dbReference type="Pfam" id="PF01478"/>
    </source>
</evidence>
<organism evidence="13 14">
    <name type="scientific">Roseovarius faecimaris</name>
    <dbReference type="NCBI Taxonomy" id="2494550"/>
    <lineage>
        <taxon>Bacteria</taxon>
        <taxon>Pseudomonadati</taxon>
        <taxon>Pseudomonadota</taxon>
        <taxon>Alphaproteobacteria</taxon>
        <taxon>Rhodobacterales</taxon>
        <taxon>Roseobacteraceae</taxon>
        <taxon>Roseovarius</taxon>
    </lineage>
</organism>
<keyword evidence="9" id="KW-0808">Transferase</keyword>
<comment type="similarity">
    <text evidence="2 8">Belongs to the peptidase A24 family.</text>
</comment>
<feature type="transmembrane region" description="Helical" evidence="10">
    <location>
        <begin position="132"/>
        <end position="148"/>
    </location>
</feature>
<keyword evidence="3" id="KW-1003">Cell membrane</keyword>
<protein>
    <recommendedName>
        <fullName evidence="9">Prepilin leader peptidase/N-methyltransferase</fullName>
        <ecNumber evidence="9">2.1.1.-</ecNumber>
        <ecNumber evidence="9">3.4.23.43</ecNumber>
    </recommendedName>
</protein>
<dbReference type="InterPro" id="IPR000045">
    <property type="entry name" value="Prepilin_IV_endopep_pep"/>
</dbReference>
<evidence type="ECO:0000256" key="9">
    <source>
        <dbReference type="RuleBase" id="RU003794"/>
    </source>
</evidence>
<dbReference type="PANTHER" id="PTHR30487:SF0">
    <property type="entry name" value="PREPILIN LEADER PEPTIDASE_N-METHYLTRANSFERASE-RELATED"/>
    <property type="match status" value="1"/>
</dbReference>
<evidence type="ECO:0000256" key="6">
    <source>
        <dbReference type="ARBA" id="ARBA00022989"/>
    </source>
</evidence>
<dbReference type="GO" id="GO:0005886">
    <property type="term" value="C:plasma membrane"/>
    <property type="evidence" value="ECO:0007669"/>
    <property type="project" value="UniProtKB-SubCell"/>
</dbReference>
<evidence type="ECO:0000256" key="5">
    <source>
        <dbReference type="ARBA" id="ARBA00022692"/>
    </source>
</evidence>
<evidence type="ECO:0000259" key="12">
    <source>
        <dbReference type="Pfam" id="PF06750"/>
    </source>
</evidence>
<feature type="transmembrane region" description="Helical" evidence="10">
    <location>
        <begin position="80"/>
        <end position="98"/>
    </location>
</feature>
<dbReference type="GO" id="GO:0008168">
    <property type="term" value="F:methyltransferase activity"/>
    <property type="evidence" value="ECO:0007669"/>
    <property type="project" value="UniProtKB-KW"/>
</dbReference>
<sequence>MPPIREGMFATVLLLLLSPAIGSFLALLADRLPRGEDVVRRRSFCRACGAGLGLRDLVPVLSFTLSAGRCRHCGAAIPPWLLYMEIGAVGAAVIAAILGQTPLEIWLFAAFLWVLLALLASDLMWFRLPDPLTGALFILALAIAWGTVRLSLSQALWGAVIGVAVFAALRWGYRALRGREGLGLGDVKLMAGLGAALGPHDLPLMLLLASLAALAAALAGRLQSPQSLRPTRPLPFGAALAAATMVLWVAS</sequence>
<dbReference type="KEGG" id="rom:EI983_00045"/>
<dbReference type="OrthoDB" id="9789291at2"/>
<evidence type="ECO:0000256" key="10">
    <source>
        <dbReference type="SAM" id="Phobius"/>
    </source>
</evidence>
<evidence type="ECO:0000256" key="3">
    <source>
        <dbReference type="ARBA" id="ARBA00022475"/>
    </source>
</evidence>
<feature type="domain" description="Prepilin peptidase A24 N-terminal" evidence="12">
    <location>
        <begin position="17"/>
        <end position="95"/>
    </location>
</feature>
<evidence type="ECO:0000313" key="13">
    <source>
        <dbReference type="EMBL" id="QGX96747.1"/>
    </source>
</evidence>
<keyword evidence="7 10" id="KW-0472">Membrane</keyword>
<accession>A0A6I6IMN4</accession>
<dbReference type="EMBL" id="CP034347">
    <property type="protein sequence ID" value="QGX96747.1"/>
    <property type="molecule type" value="Genomic_DNA"/>
</dbReference>
<comment type="function">
    <text evidence="9">Plays an essential role in type IV pili and type II pseudopili formation by proteolytically removing the leader sequence from substrate proteins and subsequently monomethylating the alpha-amino group of the newly exposed N-terminal phenylalanine.</text>
</comment>
<evidence type="ECO:0000256" key="4">
    <source>
        <dbReference type="ARBA" id="ARBA00022519"/>
    </source>
</evidence>
<evidence type="ECO:0000256" key="2">
    <source>
        <dbReference type="ARBA" id="ARBA00005801"/>
    </source>
</evidence>
<keyword evidence="9" id="KW-0489">Methyltransferase</keyword>
<feature type="transmembrane region" description="Helical" evidence="10">
    <location>
        <begin position="202"/>
        <end position="222"/>
    </location>
</feature>
<feature type="transmembrane region" description="Helical" evidence="10">
    <location>
        <begin position="155"/>
        <end position="173"/>
    </location>
</feature>
<keyword evidence="13" id="KW-0614">Plasmid</keyword>
<dbReference type="Pfam" id="PF01478">
    <property type="entry name" value="Peptidase_A24"/>
    <property type="match status" value="1"/>
</dbReference>
<comment type="catalytic activity">
    <reaction evidence="9">
        <text>Typically cleaves a -Gly-|-Phe- bond to release an N-terminal, basic peptide of 5-8 residues from type IV prepilin, and then N-methylates the new N-terminal amino group, the methyl donor being S-adenosyl-L-methionine.</text>
        <dbReference type="EC" id="3.4.23.43"/>
    </reaction>
</comment>
<keyword evidence="4" id="KW-0997">Cell inner membrane</keyword>
<dbReference type="EC" id="2.1.1.-" evidence="9"/>
<dbReference type="Proteomes" id="UP000428330">
    <property type="component" value="Plasmid pMME07001"/>
</dbReference>
<dbReference type="PRINTS" id="PR00864">
    <property type="entry name" value="PREPILNPTASE"/>
</dbReference>
<comment type="subcellular location">
    <subcellularLocation>
        <location evidence="1">Cell inner membrane</location>
        <topology evidence="1">Multi-pass membrane protein</topology>
    </subcellularLocation>
    <subcellularLocation>
        <location evidence="9">Cell membrane</location>
        <topology evidence="9">Multi-pass membrane protein</topology>
    </subcellularLocation>
</comment>
<name>A0A6I6IMN4_9RHOB</name>
<dbReference type="Pfam" id="PF06750">
    <property type="entry name" value="A24_N_bact"/>
    <property type="match status" value="1"/>
</dbReference>
<dbReference type="GO" id="GO:0004190">
    <property type="term" value="F:aspartic-type endopeptidase activity"/>
    <property type="evidence" value="ECO:0007669"/>
    <property type="project" value="UniProtKB-EC"/>
</dbReference>
<keyword evidence="9" id="KW-0511">Multifunctional enzyme</keyword>